<evidence type="ECO:0000313" key="2">
    <source>
        <dbReference type="Proteomes" id="UP000516369"/>
    </source>
</evidence>
<keyword evidence="2" id="KW-1185">Reference proteome</keyword>
<dbReference type="Proteomes" id="UP000516369">
    <property type="component" value="Chromosome"/>
</dbReference>
<protein>
    <submittedName>
        <fullName evidence="1">Uncharacterized protein</fullName>
    </submittedName>
</protein>
<organism evidence="1 2">
    <name type="scientific">Defluviicoccus vanus</name>
    <dbReference type="NCBI Taxonomy" id="111831"/>
    <lineage>
        <taxon>Bacteria</taxon>
        <taxon>Pseudomonadati</taxon>
        <taxon>Pseudomonadota</taxon>
        <taxon>Alphaproteobacteria</taxon>
        <taxon>Rhodospirillales</taxon>
        <taxon>Rhodospirillaceae</taxon>
        <taxon>Defluviicoccus</taxon>
    </lineage>
</organism>
<name>A0A7H1MXH4_9PROT</name>
<dbReference type="RefSeq" id="WP_190261602.1">
    <property type="nucleotide sequence ID" value="NZ_CP053923.1"/>
</dbReference>
<proteinExistence type="predicted"/>
<accession>A0A7H1MXH4</accession>
<dbReference type="EMBL" id="CP053923">
    <property type="protein sequence ID" value="QNT68160.1"/>
    <property type="molecule type" value="Genomic_DNA"/>
</dbReference>
<reference evidence="1 2" key="1">
    <citation type="submission" date="2020-05" db="EMBL/GenBank/DDBJ databases">
        <title>Complete closed genome sequence of Defluviicoccus vanus.</title>
        <authorList>
            <person name="Bessarab I."/>
            <person name="Arumugam K."/>
            <person name="Maszenan A.M."/>
            <person name="Seviour R.J."/>
            <person name="Williams R.B."/>
        </authorList>
    </citation>
    <scope>NUCLEOTIDE SEQUENCE [LARGE SCALE GENOMIC DNA]</scope>
    <source>
        <strain evidence="1 2">Ben 114</strain>
    </source>
</reference>
<dbReference type="KEGG" id="dvn:HQ394_00750"/>
<evidence type="ECO:0000313" key="1">
    <source>
        <dbReference type="EMBL" id="QNT68160.1"/>
    </source>
</evidence>
<dbReference type="AlphaFoldDB" id="A0A7H1MXH4"/>
<sequence length="69" mass="7859">MRGKWIERGSEPSLRELMDDPLTQAVMRRDGLTAEEIWMAIRDAQRKLAAPGSSEVHAGVVRSERRKLL</sequence>
<gene>
    <name evidence="1" type="ORF">HQ394_00750</name>
</gene>